<evidence type="ECO:0000256" key="2">
    <source>
        <dbReference type="ARBA" id="ARBA00022738"/>
    </source>
</evidence>
<keyword evidence="2" id="KW-0605">Phycobilisome</keyword>
<accession>B4VUZ3</accession>
<dbReference type="STRING" id="118168.MC7420_4062"/>
<keyword evidence="4" id="KW-1185">Reference proteome</keyword>
<dbReference type="EMBL" id="DS989854">
    <property type="protein sequence ID" value="EDX74077.1"/>
    <property type="molecule type" value="Genomic_DNA"/>
</dbReference>
<organism evidence="3 4">
    <name type="scientific">Coleofasciculus chthonoplastes PCC 7420</name>
    <dbReference type="NCBI Taxonomy" id="118168"/>
    <lineage>
        <taxon>Bacteria</taxon>
        <taxon>Bacillati</taxon>
        <taxon>Cyanobacteriota</taxon>
        <taxon>Cyanophyceae</taxon>
        <taxon>Coleofasciculales</taxon>
        <taxon>Coleofasciculaceae</taxon>
        <taxon>Coleofasciculus</taxon>
    </lineage>
</organism>
<dbReference type="Gene3D" id="1.25.10.10">
    <property type="entry name" value="Leucine-rich Repeat Variant"/>
    <property type="match status" value="1"/>
</dbReference>
<dbReference type="Pfam" id="PF13646">
    <property type="entry name" value="HEAT_2"/>
    <property type="match status" value="1"/>
</dbReference>
<dbReference type="AlphaFoldDB" id="B4VUZ3"/>
<keyword evidence="1" id="KW-0042">Antenna complex</keyword>
<dbReference type="InterPro" id="IPR016024">
    <property type="entry name" value="ARM-type_fold"/>
</dbReference>
<dbReference type="InterPro" id="IPR011989">
    <property type="entry name" value="ARM-like"/>
</dbReference>
<dbReference type="PROSITE" id="PS50077">
    <property type="entry name" value="HEAT_REPEAT"/>
    <property type="match status" value="1"/>
</dbReference>
<name>B4VUZ3_9CYAN</name>
<dbReference type="InterPro" id="IPR021133">
    <property type="entry name" value="HEAT_type_2"/>
</dbReference>
<dbReference type="eggNOG" id="COG1413">
    <property type="taxonomic scope" value="Bacteria"/>
</dbReference>
<proteinExistence type="predicted"/>
<dbReference type="HOGENOM" id="CLU_1934441_0_0_3"/>
<protein>
    <submittedName>
        <fullName evidence="3">HEAT repeat domain protein</fullName>
    </submittedName>
</protein>
<gene>
    <name evidence="3" type="ORF">MC7420_4062</name>
</gene>
<dbReference type="Proteomes" id="UP000003835">
    <property type="component" value="Unassembled WGS sequence"/>
</dbReference>
<dbReference type="SUPFAM" id="SSF48371">
    <property type="entry name" value="ARM repeat"/>
    <property type="match status" value="1"/>
</dbReference>
<evidence type="ECO:0000313" key="4">
    <source>
        <dbReference type="Proteomes" id="UP000003835"/>
    </source>
</evidence>
<dbReference type="GO" id="GO:0030089">
    <property type="term" value="C:phycobilisome"/>
    <property type="evidence" value="ECO:0007669"/>
    <property type="project" value="UniProtKB-KW"/>
</dbReference>
<reference evidence="3 4" key="1">
    <citation type="submission" date="2008-07" db="EMBL/GenBank/DDBJ databases">
        <authorList>
            <person name="Tandeau de Marsac N."/>
            <person name="Ferriera S."/>
            <person name="Johnson J."/>
            <person name="Kravitz S."/>
            <person name="Beeson K."/>
            <person name="Sutton G."/>
            <person name="Rogers Y.-H."/>
            <person name="Friedman R."/>
            <person name="Frazier M."/>
            <person name="Venter J.C."/>
        </authorList>
    </citation>
    <scope>NUCLEOTIDE SEQUENCE [LARGE SCALE GENOMIC DNA]</scope>
    <source>
        <strain evidence="3 4">PCC 7420</strain>
    </source>
</reference>
<evidence type="ECO:0000313" key="3">
    <source>
        <dbReference type="EMBL" id="EDX74077.1"/>
    </source>
</evidence>
<evidence type="ECO:0000256" key="1">
    <source>
        <dbReference type="ARBA" id="ARBA00022549"/>
    </source>
</evidence>
<sequence>MSFLADPIRVAAQEEKFSSSPVVIAKRGEGENAKPIIVAELVEQLRTADIGKRREIIQQLSDTQQDIVPALLSAMDDPDPLVKSGVAEALGNLTDDAAPAFRFRLTLKNWCESMLLLPWASWAIAVPFLL</sequence>